<evidence type="ECO:0000313" key="1">
    <source>
        <dbReference type="EMBL" id="MBC6992715.1"/>
    </source>
</evidence>
<proteinExistence type="predicted"/>
<dbReference type="AlphaFoldDB" id="A0A923PEQ2"/>
<reference evidence="1" key="1">
    <citation type="submission" date="2020-08" db="EMBL/GenBank/DDBJ databases">
        <title>Lewinella bacteria from marine environments.</title>
        <authorList>
            <person name="Zhong Y."/>
        </authorList>
    </citation>
    <scope>NUCLEOTIDE SEQUENCE</scope>
    <source>
        <strain evidence="1">KCTC 42187</strain>
    </source>
</reference>
<comment type="caution">
    <text evidence="1">The sequence shown here is derived from an EMBL/GenBank/DDBJ whole genome shotgun (WGS) entry which is preliminary data.</text>
</comment>
<gene>
    <name evidence="1" type="ORF">H9S92_00940</name>
</gene>
<organism evidence="1 2">
    <name type="scientific">Neolewinella lacunae</name>
    <dbReference type="NCBI Taxonomy" id="1517758"/>
    <lineage>
        <taxon>Bacteria</taxon>
        <taxon>Pseudomonadati</taxon>
        <taxon>Bacteroidota</taxon>
        <taxon>Saprospiria</taxon>
        <taxon>Saprospirales</taxon>
        <taxon>Lewinellaceae</taxon>
        <taxon>Neolewinella</taxon>
    </lineage>
</organism>
<keyword evidence="2" id="KW-1185">Reference proteome</keyword>
<accession>A0A923PEQ2</accession>
<protein>
    <submittedName>
        <fullName evidence="1">Uncharacterized protein</fullName>
    </submittedName>
</protein>
<dbReference type="RefSeq" id="WP_187464854.1">
    <property type="nucleotide sequence ID" value="NZ_JACSIT010000037.1"/>
</dbReference>
<dbReference type="Proteomes" id="UP000650081">
    <property type="component" value="Unassembled WGS sequence"/>
</dbReference>
<evidence type="ECO:0000313" key="2">
    <source>
        <dbReference type="Proteomes" id="UP000650081"/>
    </source>
</evidence>
<sequence length="113" mass="13345">MMKDNKIIDFLLWARNDEVHFREFTSIREIHYFLLGYQASESDNSVKNGVGGWVSDFMDFCEKRKNSIFSNKVECPSGLSYYLFIVEHQESEAEGQKVFYQLLIDFLSTYNNM</sequence>
<name>A0A923PEQ2_9BACT</name>
<dbReference type="EMBL" id="JACSIT010000037">
    <property type="protein sequence ID" value="MBC6992715.1"/>
    <property type="molecule type" value="Genomic_DNA"/>
</dbReference>